<evidence type="ECO:0000259" key="1">
    <source>
        <dbReference type="Pfam" id="PF07969"/>
    </source>
</evidence>
<proteinExistence type="predicted"/>
<dbReference type="InterPro" id="IPR033932">
    <property type="entry name" value="YtcJ-like"/>
</dbReference>
<dbReference type="GO" id="GO:0016787">
    <property type="term" value="F:hydrolase activity"/>
    <property type="evidence" value="ECO:0007669"/>
    <property type="project" value="UniProtKB-KW"/>
</dbReference>
<keyword evidence="2" id="KW-0378">Hydrolase</keyword>
<dbReference type="Pfam" id="PF07969">
    <property type="entry name" value="Amidohydro_3"/>
    <property type="match status" value="1"/>
</dbReference>
<dbReference type="EMBL" id="JAROCG010000001">
    <property type="protein sequence ID" value="MDN4609633.1"/>
    <property type="molecule type" value="Genomic_DNA"/>
</dbReference>
<keyword evidence="3" id="KW-1185">Reference proteome</keyword>
<keyword evidence="2" id="KW-0436">Ligase</keyword>
<dbReference type="Gene3D" id="3.10.310.70">
    <property type="match status" value="1"/>
</dbReference>
<dbReference type="SUPFAM" id="SSF51556">
    <property type="entry name" value="Metallo-dependent hydrolases"/>
    <property type="match status" value="1"/>
</dbReference>
<organism evidence="2 3">
    <name type="scientific">Arthrobacter burdickii</name>
    <dbReference type="NCBI Taxonomy" id="3035920"/>
    <lineage>
        <taxon>Bacteria</taxon>
        <taxon>Bacillati</taxon>
        <taxon>Actinomycetota</taxon>
        <taxon>Actinomycetes</taxon>
        <taxon>Micrococcales</taxon>
        <taxon>Micrococcaceae</taxon>
        <taxon>Arthrobacter</taxon>
    </lineage>
</organism>
<dbReference type="PANTHER" id="PTHR22642">
    <property type="entry name" value="IMIDAZOLONEPROPIONASE"/>
    <property type="match status" value="1"/>
</dbReference>
<reference evidence="2" key="1">
    <citation type="submission" date="2023-06" db="EMBL/GenBank/DDBJ databases">
        <title>MT1 and MT2 Draft Genomes of Novel Species.</title>
        <authorList>
            <person name="Venkateswaran K."/>
        </authorList>
    </citation>
    <scope>NUCLEOTIDE SEQUENCE</scope>
    <source>
        <strain evidence="2">IIF3SC-B10</strain>
    </source>
</reference>
<evidence type="ECO:0000313" key="2">
    <source>
        <dbReference type="EMBL" id="MDN4609633.1"/>
    </source>
</evidence>
<dbReference type="CDD" id="cd01300">
    <property type="entry name" value="YtcJ_like"/>
    <property type="match status" value="1"/>
</dbReference>
<gene>
    <name evidence="2" type="ORF">P5G52_02010</name>
</gene>
<name>A0ABT8JWT3_9MICC</name>
<sequence>MAATLYCRGRIHTLDRAAVPADTLLAEDGVIVAIGDDRAVRRSLTGPVEEFDLEGRSVIPGLIDAHIHSATFARDRTTVDLRGVTDLEEAVERVRRHAETLAPGQWLFGGRWDFNTWTVPLQPDRHSLDSVCPDRPVALPSIDGHTIWANSLALRAIDVTAATPDPIGGEIVRDERGEPTGILRESARQPLRDLMNSELSGDLVSQLRAAQEHFLSLGLTGLHDMDAEDSRDAYLRLHGAGELKLRVHKSIPMNYLDGAIAEGRYTGQGDDWFTTGALKLFSDGALGSHTALMSEPFPGEQHNHGIEVIPYRDLVHLMGKAARAGIAVATHAIGDRANHLVLNAYAELLPITRDRGLRHRIEHAQHLLPSDVARFVELGVIPSMQPTHCTSDIPLSEAMLHGRPLANYAWRALRDTGATLAFGSDAPVESPNPAYGLHAALTRQNEHGEPPTGWEPEQRLDLTEALEGFTSGPAFAAGQEAKLGRLRPGMLADFAVLNEDPFSIAPHELRNLEVQTTVVGGKVRFQRTGATARPI</sequence>
<evidence type="ECO:0000313" key="3">
    <source>
        <dbReference type="Proteomes" id="UP001174209"/>
    </source>
</evidence>
<dbReference type="PANTHER" id="PTHR22642:SF2">
    <property type="entry name" value="PROTEIN LONG AFTER FAR-RED 3"/>
    <property type="match status" value="1"/>
</dbReference>
<dbReference type="RefSeq" id="WP_301224314.1">
    <property type="nucleotide sequence ID" value="NZ_JAROCG010000001.1"/>
</dbReference>
<dbReference type="InterPro" id="IPR011059">
    <property type="entry name" value="Metal-dep_hydrolase_composite"/>
</dbReference>
<dbReference type="Gene3D" id="3.20.20.140">
    <property type="entry name" value="Metal-dependent hydrolases"/>
    <property type="match status" value="1"/>
</dbReference>
<dbReference type="SUPFAM" id="SSF51338">
    <property type="entry name" value="Composite domain of metallo-dependent hydrolases"/>
    <property type="match status" value="1"/>
</dbReference>
<dbReference type="GO" id="GO:0016874">
    <property type="term" value="F:ligase activity"/>
    <property type="evidence" value="ECO:0007669"/>
    <property type="project" value="UniProtKB-KW"/>
</dbReference>
<protein>
    <submittedName>
        <fullName evidence="2">Amidohydrolase</fullName>
        <ecNumber evidence="2">3.5.-.-</ecNumber>
    </submittedName>
</protein>
<dbReference type="Gene3D" id="2.30.40.10">
    <property type="entry name" value="Urease, subunit C, domain 1"/>
    <property type="match status" value="1"/>
</dbReference>
<comment type="caution">
    <text evidence="2">The sequence shown here is derived from an EMBL/GenBank/DDBJ whole genome shotgun (WGS) entry which is preliminary data.</text>
</comment>
<dbReference type="InterPro" id="IPR013108">
    <property type="entry name" value="Amidohydro_3"/>
</dbReference>
<accession>A0ABT8JWT3</accession>
<dbReference type="InterPro" id="IPR032466">
    <property type="entry name" value="Metal_Hydrolase"/>
</dbReference>
<dbReference type="EC" id="3.5.-.-" evidence="2"/>
<dbReference type="Proteomes" id="UP001174209">
    <property type="component" value="Unassembled WGS sequence"/>
</dbReference>
<feature type="domain" description="Amidohydrolase 3" evidence="1">
    <location>
        <begin position="49"/>
        <end position="524"/>
    </location>
</feature>